<dbReference type="SUPFAM" id="SSF52833">
    <property type="entry name" value="Thioredoxin-like"/>
    <property type="match status" value="1"/>
</dbReference>
<dbReference type="PANTHER" id="PTHR42852">
    <property type="entry name" value="THIOL:DISULFIDE INTERCHANGE PROTEIN DSBE"/>
    <property type="match status" value="1"/>
</dbReference>
<dbReference type="GO" id="GO:0016209">
    <property type="term" value="F:antioxidant activity"/>
    <property type="evidence" value="ECO:0007669"/>
    <property type="project" value="InterPro"/>
</dbReference>
<dbReference type="AlphaFoldDB" id="A0A840ESB0"/>
<dbReference type="PROSITE" id="PS51352">
    <property type="entry name" value="THIOREDOXIN_2"/>
    <property type="match status" value="1"/>
</dbReference>
<reference evidence="3 4" key="1">
    <citation type="submission" date="2020-08" db="EMBL/GenBank/DDBJ databases">
        <title>Genomic Encyclopedia of Type Strains, Phase IV (KMG-IV): sequencing the most valuable type-strain genomes for metagenomic binning, comparative biology and taxonomic classification.</title>
        <authorList>
            <person name="Goeker M."/>
        </authorList>
    </citation>
    <scope>NUCLEOTIDE SEQUENCE [LARGE SCALE GENOMIC DNA]</scope>
    <source>
        <strain evidence="3 4">DSM 29568</strain>
    </source>
</reference>
<name>A0A840ESB0_9FLAO</name>
<dbReference type="Gene3D" id="3.40.30.10">
    <property type="entry name" value="Glutaredoxin"/>
    <property type="match status" value="1"/>
</dbReference>
<evidence type="ECO:0000313" key="4">
    <source>
        <dbReference type="Proteomes" id="UP000553034"/>
    </source>
</evidence>
<dbReference type="Pfam" id="PF00578">
    <property type="entry name" value="AhpC-TSA"/>
    <property type="match status" value="1"/>
</dbReference>
<dbReference type="InterPro" id="IPR013766">
    <property type="entry name" value="Thioredoxin_domain"/>
</dbReference>
<accession>A0A840ESB0</accession>
<comment type="caution">
    <text evidence="3">The sequence shown here is derived from an EMBL/GenBank/DDBJ whole genome shotgun (WGS) entry which is preliminary data.</text>
</comment>
<dbReference type="InterPro" id="IPR017937">
    <property type="entry name" value="Thioredoxin_CS"/>
</dbReference>
<dbReference type="InterPro" id="IPR050553">
    <property type="entry name" value="Thioredoxin_ResA/DsbE_sf"/>
</dbReference>
<dbReference type="CDD" id="cd02966">
    <property type="entry name" value="TlpA_like_family"/>
    <property type="match status" value="1"/>
</dbReference>
<keyword evidence="4" id="KW-1185">Reference proteome</keyword>
<dbReference type="Proteomes" id="UP000553034">
    <property type="component" value="Unassembled WGS sequence"/>
</dbReference>
<dbReference type="RefSeq" id="WP_183478270.1">
    <property type="nucleotide sequence ID" value="NZ_JACIFO010000012.1"/>
</dbReference>
<dbReference type="InterPro" id="IPR036249">
    <property type="entry name" value="Thioredoxin-like_sf"/>
</dbReference>
<evidence type="ECO:0000259" key="2">
    <source>
        <dbReference type="PROSITE" id="PS51352"/>
    </source>
</evidence>
<dbReference type="GO" id="GO:0016491">
    <property type="term" value="F:oxidoreductase activity"/>
    <property type="evidence" value="ECO:0007669"/>
    <property type="project" value="InterPro"/>
</dbReference>
<evidence type="ECO:0000256" key="1">
    <source>
        <dbReference type="ARBA" id="ARBA00023284"/>
    </source>
</evidence>
<keyword evidence="1" id="KW-0676">Redox-active center</keyword>
<dbReference type="InterPro" id="IPR000866">
    <property type="entry name" value="AhpC/TSA"/>
</dbReference>
<dbReference type="EMBL" id="JACIFO010000012">
    <property type="protein sequence ID" value="MBB4119935.1"/>
    <property type="molecule type" value="Genomic_DNA"/>
</dbReference>
<feature type="domain" description="Thioredoxin" evidence="2">
    <location>
        <begin position="15"/>
        <end position="159"/>
    </location>
</feature>
<dbReference type="PANTHER" id="PTHR42852:SF17">
    <property type="entry name" value="THIOREDOXIN-LIKE PROTEIN HI_1115"/>
    <property type="match status" value="1"/>
</dbReference>
<protein>
    <submittedName>
        <fullName evidence="3">Peroxiredoxin</fullName>
    </submittedName>
</protein>
<evidence type="ECO:0000313" key="3">
    <source>
        <dbReference type="EMBL" id="MBB4119935.1"/>
    </source>
</evidence>
<dbReference type="PROSITE" id="PS00194">
    <property type="entry name" value="THIOREDOXIN_1"/>
    <property type="match status" value="1"/>
</dbReference>
<sequence length="159" mass="18051">MKNLTIIFLFLTSVVFSQDEVPNVTLNDLNGEGFDVRSFSEDGQLTVISLWATWCVPCLKELDAINDVYPDWQEETGVQLVAISIDDARTQKRVRPLINGKGWPYKILLDENHDFKRAIGAASVPLTLLVKNNKVLYRHSGYSPGAEDELYEKIKEYSK</sequence>
<organism evidence="3 4">
    <name type="scientific">Mesonia hippocampi</name>
    <dbReference type="NCBI Taxonomy" id="1628250"/>
    <lineage>
        <taxon>Bacteria</taxon>
        <taxon>Pseudomonadati</taxon>
        <taxon>Bacteroidota</taxon>
        <taxon>Flavobacteriia</taxon>
        <taxon>Flavobacteriales</taxon>
        <taxon>Flavobacteriaceae</taxon>
        <taxon>Mesonia</taxon>
    </lineage>
</organism>
<proteinExistence type="predicted"/>
<gene>
    <name evidence="3" type="ORF">GGR32_002247</name>
</gene>